<organism evidence="4 5">
    <name type="scientific">Allokutzneria multivorans</name>
    <dbReference type="NCBI Taxonomy" id="1142134"/>
    <lineage>
        <taxon>Bacteria</taxon>
        <taxon>Bacillati</taxon>
        <taxon>Actinomycetota</taxon>
        <taxon>Actinomycetes</taxon>
        <taxon>Pseudonocardiales</taxon>
        <taxon>Pseudonocardiaceae</taxon>
        <taxon>Allokutzneria</taxon>
    </lineage>
</organism>
<feature type="domain" description="Aldehyde oxidase/xanthine dehydrogenase a/b hammerhead" evidence="3">
    <location>
        <begin position="20"/>
        <end position="129"/>
    </location>
</feature>
<dbReference type="Pfam" id="PF20256">
    <property type="entry name" value="MoCoBD_2"/>
    <property type="match status" value="1"/>
</dbReference>
<dbReference type="SMART" id="SM01008">
    <property type="entry name" value="Ald_Xan_dh_C"/>
    <property type="match status" value="1"/>
</dbReference>
<dbReference type="Gene3D" id="3.30.365.10">
    <property type="entry name" value="Aldehyde oxidase/xanthine dehydrogenase, molybdopterin binding domain"/>
    <property type="match status" value="4"/>
</dbReference>
<dbReference type="InterPro" id="IPR036856">
    <property type="entry name" value="Ald_Oxase/Xan_DH_a/b_sf"/>
</dbReference>
<dbReference type="Pfam" id="PF02738">
    <property type="entry name" value="MoCoBD_1"/>
    <property type="match status" value="1"/>
</dbReference>
<evidence type="ECO:0000256" key="2">
    <source>
        <dbReference type="ARBA" id="ARBA00023002"/>
    </source>
</evidence>
<dbReference type="InterPro" id="IPR016208">
    <property type="entry name" value="Ald_Oxase/xanthine_DH-like"/>
</dbReference>
<reference evidence="5" key="1">
    <citation type="journal article" date="2019" name="Int. J. Syst. Evol. Microbiol.">
        <title>The Global Catalogue of Microorganisms (GCM) 10K type strain sequencing project: providing services to taxonomists for standard genome sequencing and annotation.</title>
        <authorList>
            <consortium name="The Broad Institute Genomics Platform"/>
            <consortium name="The Broad Institute Genome Sequencing Center for Infectious Disease"/>
            <person name="Wu L."/>
            <person name="Ma J."/>
        </authorList>
    </citation>
    <scope>NUCLEOTIDE SEQUENCE [LARGE SCALE GENOMIC DNA]</scope>
    <source>
        <strain evidence="5">JCM 17342</strain>
    </source>
</reference>
<gene>
    <name evidence="4" type="ORF">GCM10022247_72040</name>
</gene>
<dbReference type="InterPro" id="IPR037165">
    <property type="entry name" value="AldOxase/xan_DH_Mopterin-bd_sf"/>
</dbReference>
<evidence type="ECO:0000313" key="4">
    <source>
        <dbReference type="EMBL" id="GAA4035977.1"/>
    </source>
</evidence>
<dbReference type="Proteomes" id="UP001501747">
    <property type="component" value="Unassembled WGS sequence"/>
</dbReference>
<evidence type="ECO:0000259" key="3">
    <source>
        <dbReference type="SMART" id="SM01008"/>
    </source>
</evidence>
<dbReference type="InterPro" id="IPR000674">
    <property type="entry name" value="Ald_Oxase/Xan_DH_a/b"/>
</dbReference>
<keyword evidence="5" id="KW-1185">Reference proteome</keyword>
<accession>A0ABP7U4Q8</accession>
<name>A0ABP7U4Q8_9PSEU</name>
<dbReference type="PANTHER" id="PTHR11908:SF132">
    <property type="entry name" value="ALDEHYDE OXIDASE 1-RELATED"/>
    <property type="match status" value="1"/>
</dbReference>
<keyword evidence="2" id="KW-0560">Oxidoreductase</keyword>
<evidence type="ECO:0000313" key="5">
    <source>
        <dbReference type="Proteomes" id="UP001501747"/>
    </source>
</evidence>
<dbReference type="SUPFAM" id="SSF56003">
    <property type="entry name" value="Molybdenum cofactor-binding domain"/>
    <property type="match status" value="1"/>
</dbReference>
<dbReference type="InterPro" id="IPR008274">
    <property type="entry name" value="AldOxase/xan_DH_MoCoBD1"/>
</dbReference>
<protein>
    <submittedName>
        <fullName evidence="4">Xanthine dehydrogenase family protein molybdopterin-binding subunit</fullName>
    </submittedName>
</protein>
<dbReference type="Pfam" id="PF01315">
    <property type="entry name" value="Ald_Xan_dh_C"/>
    <property type="match status" value="1"/>
</dbReference>
<dbReference type="InterPro" id="IPR046867">
    <property type="entry name" value="AldOxase/xan_DH_MoCoBD2"/>
</dbReference>
<dbReference type="Gene3D" id="3.90.1170.50">
    <property type="entry name" value="Aldehyde oxidase/xanthine dehydrogenase, a/b hammerhead"/>
    <property type="match status" value="1"/>
</dbReference>
<proteinExistence type="predicted"/>
<dbReference type="RefSeq" id="WP_344885624.1">
    <property type="nucleotide sequence ID" value="NZ_BAABAL010000027.1"/>
</dbReference>
<keyword evidence="1" id="KW-0500">Molybdenum</keyword>
<dbReference type="EMBL" id="BAABAL010000027">
    <property type="protein sequence ID" value="GAA4035977.1"/>
    <property type="molecule type" value="Genomic_DNA"/>
</dbReference>
<dbReference type="PANTHER" id="PTHR11908">
    <property type="entry name" value="XANTHINE DEHYDROGENASE"/>
    <property type="match status" value="1"/>
</dbReference>
<comment type="caution">
    <text evidence="4">The sequence shown here is derived from an EMBL/GenBank/DDBJ whole genome shotgun (WGS) entry which is preliminary data.</text>
</comment>
<dbReference type="SUPFAM" id="SSF54665">
    <property type="entry name" value="CO dehydrogenase molybdoprotein N-domain-like"/>
    <property type="match status" value="1"/>
</dbReference>
<evidence type="ECO:0000256" key="1">
    <source>
        <dbReference type="ARBA" id="ARBA00022505"/>
    </source>
</evidence>
<sequence length="734" mass="78597">MSEQGIGAALTRVEARDKVTGAARYTADTLLPGMVYAVLVGSGVSAGRLRSLDVAAAKAAPGVLAVLSHLDRPVWHRVPTVPYFAEPRMPFSDDRIHHAGQHIAIVVAATRQQAAHAASLVKAEYERVNPVSTLDRALPSAYVAARGGYVNFPQESLRGDPDAALAGSPVRVDTEYRTAMVSHAPIEPSVTTASWEGDKLTVHDSSQAVTLHRSSVAASFGLPENQVRLLCPLIGGAFGAKSHVWGHTLLVALAARRVGRPVQAVITRKQMFTTTGHMPPTVQRVVLGAERDGRLRVITHDSTNSTSFLSERPEGTTHSSTMTYAVPNLRTRVRLARINFGSSTPMRTPGDNSGSFAVECALDELAHSLGMDPVELRRRNHADVHPDSGKPWSDKNLLECYRIGAERFGWHRRDRRPGTRREGNDLVGYGMATARRVEHHRAAESFVDIRSDGRAVVRVATQEIGGGTLTTMVQIAAGGLGVSPGTVTIQSGDSDLPQGAPTFGSLTSGSTGTAVHLAALDARRAAIRLAVGDQRSPLHGLAEDAVSVRNGRLFAKSEPRRGETYAVLLSRNNVNPLRGNGKYAPEESPYETATFGVHFTEVRIDRDLPRVRVVRHVGVFDCGVVLNAKTARNQAQGGIIYAMGAALMEEMRQDPVSGRALAPAFTDYHVPVNADVGDIDVHFVNKADRNSNALGAKGLGEVCAIGVAAAIGNAVFNATGKRVRELPITPKRLL</sequence>